<dbReference type="GO" id="GO:0030896">
    <property type="term" value="C:checkpoint clamp complex"/>
    <property type="evidence" value="ECO:0007669"/>
    <property type="project" value="InterPro"/>
</dbReference>
<accession>A0A8C8D758</accession>
<proteinExistence type="predicted"/>
<dbReference type="AlphaFoldDB" id="A0A8C8D758"/>
<reference evidence="1" key="2">
    <citation type="submission" date="2025-09" db="UniProtKB">
        <authorList>
            <consortium name="Ensembl"/>
        </authorList>
    </citation>
    <scope>IDENTIFICATION</scope>
</reference>
<dbReference type="PANTHER" id="PTHR15237:SF2">
    <property type="entry name" value="CELL CYCLE CHECKPOINT CONTROL PROTEIN RAD9B"/>
    <property type="match status" value="1"/>
</dbReference>
<dbReference type="GO" id="GO:0006281">
    <property type="term" value="P:DNA repair"/>
    <property type="evidence" value="ECO:0007669"/>
    <property type="project" value="TreeGrafter"/>
</dbReference>
<dbReference type="InterPro" id="IPR007268">
    <property type="entry name" value="Rad9/Ddc1"/>
</dbReference>
<evidence type="ECO:0000313" key="2">
    <source>
        <dbReference type="Proteomes" id="UP000694402"/>
    </source>
</evidence>
<sequence length="115" mass="12862">MKCVIEGNGVKCLFLTAFGKAIHALARIGDKLCLDPMVKVCSAHSAYDCFLFTTLFFQHYSPDTGPAQDCGTVKYKLVMKSVVPLFLCLATIERNVDRCQISINLPDNRVIFQFH</sequence>
<dbReference type="Proteomes" id="UP000694402">
    <property type="component" value="Unassembled WGS sequence"/>
</dbReference>
<dbReference type="PANTHER" id="PTHR15237">
    <property type="entry name" value="DNA REPAIR PROTEIN RAD9"/>
    <property type="match status" value="1"/>
</dbReference>
<dbReference type="GO" id="GO:0071479">
    <property type="term" value="P:cellular response to ionizing radiation"/>
    <property type="evidence" value="ECO:0007669"/>
    <property type="project" value="TreeGrafter"/>
</dbReference>
<dbReference type="Pfam" id="PF04139">
    <property type="entry name" value="Rad9"/>
    <property type="match status" value="1"/>
</dbReference>
<dbReference type="Gene3D" id="3.70.10.10">
    <property type="match status" value="1"/>
</dbReference>
<name>A0A8C8D758_ONCTS</name>
<dbReference type="GO" id="GO:0000076">
    <property type="term" value="P:DNA replication checkpoint signaling"/>
    <property type="evidence" value="ECO:0007669"/>
    <property type="project" value="TreeGrafter"/>
</dbReference>
<keyword evidence="2" id="KW-1185">Reference proteome</keyword>
<organism evidence="1 2">
    <name type="scientific">Oncorhynchus tshawytscha</name>
    <name type="common">Chinook salmon</name>
    <name type="synonym">Salmo tshawytscha</name>
    <dbReference type="NCBI Taxonomy" id="74940"/>
    <lineage>
        <taxon>Eukaryota</taxon>
        <taxon>Metazoa</taxon>
        <taxon>Chordata</taxon>
        <taxon>Craniata</taxon>
        <taxon>Vertebrata</taxon>
        <taxon>Euteleostomi</taxon>
        <taxon>Actinopterygii</taxon>
        <taxon>Neopterygii</taxon>
        <taxon>Teleostei</taxon>
        <taxon>Protacanthopterygii</taxon>
        <taxon>Salmoniformes</taxon>
        <taxon>Salmonidae</taxon>
        <taxon>Salmoninae</taxon>
        <taxon>Oncorhynchus</taxon>
    </lineage>
</organism>
<reference evidence="1" key="1">
    <citation type="submission" date="2025-08" db="UniProtKB">
        <authorList>
            <consortium name="Ensembl"/>
        </authorList>
    </citation>
    <scope>IDENTIFICATION</scope>
</reference>
<evidence type="ECO:0000313" key="1">
    <source>
        <dbReference type="Ensembl" id="ENSOTSP00005019162.1"/>
    </source>
</evidence>
<dbReference type="Ensembl" id="ENSOTST00005020833.2">
    <property type="protein sequence ID" value="ENSOTSP00005019162.1"/>
    <property type="gene ID" value="ENSOTSG00005009326.2"/>
</dbReference>
<dbReference type="GO" id="GO:0031573">
    <property type="term" value="P:mitotic intra-S DNA damage checkpoint signaling"/>
    <property type="evidence" value="ECO:0007669"/>
    <property type="project" value="TreeGrafter"/>
</dbReference>
<protein>
    <submittedName>
        <fullName evidence="1">Uncharacterized protein</fullName>
    </submittedName>
</protein>
<dbReference type="GeneTree" id="ENSGT00390000005767"/>